<dbReference type="Proteomes" id="UP001055453">
    <property type="component" value="Chromosome"/>
</dbReference>
<sequence>MVFQYTNAFITIASVNFDKLVNFYTKLLEEKPVILIPNVYAEFNLGSTRLGIFKPKKTNESEFEARSKNKQLLDDTLCESVYTKSKISLCLEVSNLEDAIAHLTTLGYPRPGDISIASHGREIYAYDPDGNRLILHQDSVNDN</sequence>
<proteinExistence type="predicted"/>
<keyword evidence="2" id="KW-1185">Reference proteome</keyword>
<name>A0ABN6PWF5_NOSCO</name>
<dbReference type="InterPro" id="IPR029068">
    <property type="entry name" value="Glyas_Bleomycin-R_OHBP_Dase"/>
</dbReference>
<evidence type="ECO:0008006" key="3">
    <source>
        <dbReference type="Google" id="ProtNLM"/>
    </source>
</evidence>
<gene>
    <name evidence="1" type="ORF">ANSO36C_05110</name>
</gene>
<dbReference type="Gene3D" id="3.10.180.10">
    <property type="entry name" value="2,3-Dihydroxybiphenyl 1,2-Dioxygenase, domain 1"/>
    <property type="match status" value="1"/>
</dbReference>
<dbReference type="SUPFAM" id="SSF54593">
    <property type="entry name" value="Glyoxalase/Bleomycin resistance protein/Dihydroxybiphenyl dioxygenase"/>
    <property type="match status" value="1"/>
</dbReference>
<dbReference type="EMBL" id="AP025732">
    <property type="protein sequence ID" value="BDI14709.1"/>
    <property type="molecule type" value="Genomic_DNA"/>
</dbReference>
<reference evidence="1" key="1">
    <citation type="submission" date="2022-04" db="EMBL/GenBank/DDBJ databases">
        <title>Complete genome sequence of a cyanobacterium, Nostoc sp. SO-36, isolated in Antarctica.</title>
        <authorList>
            <person name="Kanesaki Y."/>
            <person name="Effendi D."/>
            <person name="Sakamoto T."/>
            <person name="Ohtani S."/>
            <person name="Awai K."/>
        </authorList>
    </citation>
    <scope>NUCLEOTIDE SEQUENCE</scope>
    <source>
        <strain evidence="1">SO-36</strain>
    </source>
</reference>
<accession>A0ABN6PWF5</accession>
<dbReference type="RefSeq" id="WP_251958250.1">
    <property type="nucleotide sequence ID" value="NZ_AP025732.1"/>
</dbReference>
<protein>
    <recommendedName>
        <fullName evidence="3">Glyoxalase</fullName>
    </recommendedName>
</protein>
<evidence type="ECO:0000313" key="2">
    <source>
        <dbReference type="Proteomes" id="UP001055453"/>
    </source>
</evidence>
<evidence type="ECO:0000313" key="1">
    <source>
        <dbReference type="EMBL" id="BDI14709.1"/>
    </source>
</evidence>
<organism evidence="1 2">
    <name type="scientific">Nostoc cf. commune SO-36</name>
    <dbReference type="NCBI Taxonomy" id="449208"/>
    <lineage>
        <taxon>Bacteria</taxon>
        <taxon>Bacillati</taxon>
        <taxon>Cyanobacteriota</taxon>
        <taxon>Cyanophyceae</taxon>
        <taxon>Nostocales</taxon>
        <taxon>Nostocaceae</taxon>
        <taxon>Nostoc</taxon>
    </lineage>
</organism>